<sequence>MRTKPPERQRCSTFVPRRENATLWTGWGREVGITQAHSRVGFVQVMSQFGEVVYCRKPPYSGLPGEDYVNIGFGSQQAADRAYQELKAGNVYVDGCQVGVGQEKKEGLKPIGDDRRSRSRERRGGGGRRSPPGGSRANFKQRHDERSPSPRTMAREAMLKRGERKRSRSRRRRRRSSSSS</sequence>
<proteinExistence type="predicted"/>
<keyword evidence="3" id="KW-1185">Reference proteome</keyword>
<evidence type="ECO:0008006" key="4">
    <source>
        <dbReference type="Google" id="ProtNLM"/>
    </source>
</evidence>
<evidence type="ECO:0000256" key="1">
    <source>
        <dbReference type="SAM" id="MobiDB-lite"/>
    </source>
</evidence>
<organism evidence="2 3">
    <name type="scientific">Prorocentrum cordatum</name>
    <dbReference type="NCBI Taxonomy" id="2364126"/>
    <lineage>
        <taxon>Eukaryota</taxon>
        <taxon>Sar</taxon>
        <taxon>Alveolata</taxon>
        <taxon>Dinophyceae</taxon>
        <taxon>Prorocentrales</taxon>
        <taxon>Prorocentraceae</taxon>
        <taxon>Prorocentrum</taxon>
    </lineage>
</organism>
<accession>A0ABN9WBT4</accession>
<evidence type="ECO:0000313" key="3">
    <source>
        <dbReference type="Proteomes" id="UP001189429"/>
    </source>
</evidence>
<dbReference type="InterPro" id="IPR035979">
    <property type="entry name" value="RBD_domain_sf"/>
</dbReference>
<name>A0ABN9WBT4_9DINO</name>
<evidence type="ECO:0000313" key="2">
    <source>
        <dbReference type="EMBL" id="CAK0883756.1"/>
    </source>
</evidence>
<dbReference type="Proteomes" id="UP001189429">
    <property type="component" value="Unassembled WGS sequence"/>
</dbReference>
<dbReference type="SUPFAM" id="SSF54928">
    <property type="entry name" value="RNA-binding domain, RBD"/>
    <property type="match status" value="1"/>
</dbReference>
<protein>
    <recommendedName>
        <fullName evidence="4">WGR domain-containing protein</fullName>
    </recommendedName>
</protein>
<gene>
    <name evidence="2" type="ORF">PCOR1329_LOCUS65888</name>
</gene>
<comment type="caution">
    <text evidence="2">The sequence shown here is derived from an EMBL/GenBank/DDBJ whole genome shotgun (WGS) entry which is preliminary data.</text>
</comment>
<feature type="region of interest" description="Disordered" evidence="1">
    <location>
        <begin position="102"/>
        <end position="180"/>
    </location>
</feature>
<feature type="compositionally biased region" description="Basic residues" evidence="1">
    <location>
        <begin position="162"/>
        <end position="180"/>
    </location>
</feature>
<feature type="compositionally biased region" description="Basic and acidic residues" evidence="1">
    <location>
        <begin position="102"/>
        <end position="116"/>
    </location>
</feature>
<feature type="compositionally biased region" description="Basic and acidic residues" evidence="1">
    <location>
        <begin position="141"/>
        <end position="161"/>
    </location>
</feature>
<reference evidence="2" key="1">
    <citation type="submission" date="2023-10" db="EMBL/GenBank/DDBJ databases">
        <authorList>
            <person name="Chen Y."/>
            <person name="Shah S."/>
            <person name="Dougan E. K."/>
            <person name="Thang M."/>
            <person name="Chan C."/>
        </authorList>
    </citation>
    <scope>NUCLEOTIDE SEQUENCE [LARGE SCALE GENOMIC DNA]</scope>
</reference>
<dbReference type="EMBL" id="CAUYUJ010018460">
    <property type="protein sequence ID" value="CAK0883756.1"/>
    <property type="molecule type" value="Genomic_DNA"/>
</dbReference>